<dbReference type="EMBL" id="JACHWR010000003">
    <property type="protein sequence ID" value="MBB3044789.1"/>
    <property type="molecule type" value="Genomic_DNA"/>
</dbReference>
<keyword evidence="4" id="KW-1185">Reference proteome</keyword>
<sequence length="136" mass="14107">MATPERRTAPGTPAVPAAAPAASGPVPVMAPFGWLLILSAGIGLIMATWLLYGTEYDGMWAGYRDGIIGTVVVLCAMALNTTLPKKPFLGLLGLCGILLILFAVFLENETAVFVAELASGIVLLVGTGLYASGRRD</sequence>
<feature type="region of interest" description="Disordered" evidence="1">
    <location>
        <begin position="1"/>
        <end position="20"/>
    </location>
</feature>
<feature type="transmembrane region" description="Helical" evidence="2">
    <location>
        <begin position="32"/>
        <end position="52"/>
    </location>
</feature>
<comment type="caution">
    <text evidence="3">The sequence shown here is derived from an EMBL/GenBank/DDBJ whole genome shotgun (WGS) entry which is preliminary data.</text>
</comment>
<keyword evidence="2" id="KW-0472">Membrane</keyword>
<name>A0A7W4W0Q2_9ACTN</name>
<proteinExistence type="predicted"/>
<gene>
    <name evidence="3" type="ORF">FHU40_004626</name>
</gene>
<keyword evidence="2" id="KW-0812">Transmembrane</keyword>
<reference evidence="3 4" key="1">
    <citation type="submission" date="2020-08" db="EMBL/GenBank/DDBJ databases">
        <title>Sequencing the genomes of 1000 actinobacteria strains.</title>
        <authorList>
            <person name="Klenk H.-P."/>
        </authorList>
    </citation>
    <scope>NUCLEOTIDE SEQUENCE [LARGE SCALE GENOMIC DNA]</scope>
    <source>
        <strain evidence="3 4">DSM 105498</strain>
    </source>
</reference>
<evidence type="ECO:0000256" key="1">
    <source>
        <dbReference type="SAM" id="MobiDB-lite"/>
    </source>
</evidence>
<feature type="transmembrane region" description="Helical" evidence="2">
    <location>
        <begin position="112"/>
        <end position="131"/>
    </location>
</feature>
<evidence type="ECO:0000256" key="2">
    <source>
        <dbReference type="SAM" id="Phobius"/>
    </source>
</evidence>
<organism evidence="3 4">
    <name type="scientific">Nocardioides soli</name>
    <dbReference type="NCBI Taxonomy" id="1036020"/>
    <lineage>
        <taxon>Bacteria</taxon>
        <taxon>Bacillati</taxon>
        <taxon>Actinomycetota</taxon>
        <taxon>Actinomycetes</taxon>
        <taxon>Propionibacteriales</taxon>
        <taxon>Nocardioidaceae</taxon>
        <taxon>Nocardioides</taxon>
    </lineage>
</organism>
<feature type="compositionally biased region" description="Low complexity" evidence="1">
    <location>
        <begin position="9"/>
        <end position="20"/>
    </location>
</feature>
<keyword evidence="2" id="KW-1133">Transmembrane helix</keyword>
<feature type="transmembrane region" description="Helical" evidence="2">
    <location>
        <begin position="58"/>
        <end position="79"/>
    </location>
</feature>
<dbReference type="AlphaFoldDB" id="A0A7W4W0Q2"/>
<dbReference type="RefSeq" id="WP_183594735.1">
    <property type="nucleotide sequence ID" value="NZ_JACHWR010000003.1"/>
</dbReference>
<evidence type="ECO:0000313" key="3">
    <source>
        <dbReference type="EMBL" id="MBB3044789.1"/>
    </source>
</evidence>
<accession>A0A7W4W0Q2</accession>
<feature type="transmembrane region" description="Helical" evidence="2">
    <location>
        <begin position="88"/>
        <end position="106"/>
    </location>
</feature>
<protein>
    <submittedName>
        <fullName evidence="3">Uncharacterized protein</fullName>
    </submittedName>
</protein>
<evidence type="ECO:0000313" key="4">
    <source>
        <dbReference type="Proteomes" id="UP000589626"/>
    </source>
</evidence>
<dbReference type="Proteomes" id="UP000589626">
    <property type="component" value="Unassembled WGS sequence"/>
</dbReference>